<dbReference type="VEuPathDB" id="FungiDB:SAPIO_CDS9877"/>
<keyword evidence="3" id="KW-0158">Chromosome</keyword>
<comment type="subcellular location">
    <subcellularLocation>
        <location evidence="2">Chromosome</location>
    </subcellularLocation>
    <subcellularLocation>
        <location evidence="1">Nucleus</location>
    </subcellularLocation>
</comment>
<dbReference type="Proteomes" id="UP000028545">
    <property type="component" value="Unassembled WGS sequence"/>
</dbReference>
<dbReference type="CDD" id="cd22920">
    <property type="entry name" value="HFD_CENP-T"/>
    <property type="match status" value="1"/>
</dbReference>
<evidence type="ECO:0000256" key="3">
    <source>
        <dbReference type="ARBA" id="ARBA00022454"/>
    </source>
</evidence>
<sequence>MSTPSNTTTPTGPPSKITVVTPSRRAFSADPPSRGSTRRSIHTPLNNTTARDLLSSVRYGQSASGRKPNAPTPHARAAIRALDLRRATIFTPGRSRRRSMREQRETPRDILRALGQMLAPTSQAIASSSSPGEERRTSLAKVLEEDDDDSLPIDAPRLSLPIDVDDDSDLRPPRSSGLEEENYTMQSVEFPRRAYSEQPSRLSRGSFGTVDLSDVTGTVNLDGGDDRANFPIMTFEDWGLGAALGDITFERIDETEGRRTTLALNCESGVGLDVITDVNESTFMMNLEPAPRDESSVPPLEASDNEGEAPQYDGDEWPFGFEDEEPVEEGKEEEDATEAVVEGQVPRRKRKRGPKLSQYGIEYPSLPPAVIKRLAQTFAQTSGVANTKITPDTLDALSQATDWFFEQIGDSLQAYAKHAGRKTIDESDVITLMRRQRQVGPSTTPFSLAQRHLPRELLQHLRMPVPVPAKKRRRKTADNPEEEEEE</sequence>
<dbReference type="GO" id="GO:0046982">
    <property type="term" value="F:protein heterodimerization activity"/>
    <property type="evidence" value="ECO:0007669"/>
    <property type="project" value="InterPro"/>
</dbReference>
<accession>A0A084FVV1</accession>
<feature type="region of interest" description="Disordered" evidence="5">
    <location>
        <begin position="1"/>
        <end position="50"/>
    </location>
</feature>
<dbReference type="HOGENOM" id="CLU_024001_1_0_1"/>
<feature type="compositionally biased region" description="Low complexity" evidence="5">
    <location>
        <begin position="1"/>
        <end position="10"/>
    </location>
</feature>
<dbReference type="OMA" id="GRMQRET"/>
<dbReference type="GeneID" id="27728949"/>
<dbReference type="RefSeq" id="XP_016639012.1">
    <property type="nucleotide sequence ID" value="XM_016791168.1"/>
</dbReference>
<reference evidence="7 8" key="1">
    <citation type="journal article" date="2014" name="Genome Announc.">
        <title>Draft genome sequence of the pathogenic fungus Scedosporium apiospermum.</title>
        <authorList>
            <person name="Vandeputte P."/>
            <person name="Ghamrawi S."/>
            <person name="Rechenmann M."/>
            <person name="Iltis A."/>
            <person name="Giraud S."/>
            <person name="Fleury M."/>
            <person name="Thornton C."/>
            <person name="Delhaes L."/>
            <person name="Meyer W."/>
            <person name="Papon N."/>
            <person name="Bouchara J.P."/>
        </authorList>
    </citation>
    <scope>NUCLEOTIDE SEQUENCE [LARGE SCALE GENOMIC DNA]</scope>
    <source>
        <strain evidence="7 8">IHEM 14462</strain>
    </source>
</reference>
<feature type="region of interest" description="Disordered" evidence="5">
    <location>
        <begin position="461"/>
        <end position="486"/>
    </location>
</feature>
<dbReference type="OrthoDB" id="10071681at2759"/>
<dbReference type="GO" id="GO:0003682">
    <property type="term" value="F:chromatin binding"/>
    <property type="evidence" value="ECO:0007669"/>
    <property type="project" value="TreeGrafter"/>
</dbReference>
<dbReference type="EMBL" id="JOWA01000154">
    <property type="protein sequence ID" value="KEZ39213.1"/>
    <property type="molecule type" value="Genomic_DNA"/>
</dbReference>
<evidence type="ECO:0000259" key="6">
    <source>
        <dbReference type="Pfam" id="PF15511"/>
    </source>
</evidence>
<evidence type="ECO:0000256" key="1">
    <source>
        <dbReference type="ARBA" id="ARBA00004123"/>
    </source>
</evidence>
<dbReference type="AlphaFoldDB" id="A0A084FVV1"/>
<dbReference type="GO" id="GO:0000712">
    <property type="term" value="P:resolution of meiotic recombination intermediates"/>
    <property type="evidence" value="ECO:0007669"/>
    <property type="project" value="TreeGrafter"/>
</dbReference>
<dbReference type="KEGG" id="sapo:SAPIO_CDS9877"/>
<comment type="caution">
    <text evidence="7">The sequence shown here is derived from an EMBL/GenBank/DDBJ whole genome shotgun (WGS) entry which is preliminary data.</text>
</comment>
<dbReference type="Pfam" id="PF15511">
    <property type="entry name" value="CENP-T_C"/>
    <property type="match status" value="1"/>
</dbReference>
<dbReference type="GO" id="GO:0071821">
    <property type="term" value="C:FANCM-MHF complex"/>
    <property type="evidence" value="ECO:0007669"/>
    <property type="project" value="TreeGrafter"/>
</dbReference>
<feature type="region of interest" description="Disordered" evidence="5">
    <location>
        <begin position="143"/>
        <end position="182"/>
    </location>
</feature>
<dbReference type="GO" id="GO:0005694">
    <property type="term" value="C:chromosome"/>
    <property type="evidence" value="ECO:0007669"/>
    <property type="project" value="UniProtKB-SubCell"/>
</dbReference>
<dbReference type="InterPro" id="IPR009072">
    <property type="entry name" value="Histone-fold"/>
</dbReference>
<dbReference type="PANTHER" id="PTHR22980:SF5">
    <property type="entry name" value="CENP-T_HISTONE H4 HISTONE FOLD DOMAIN-CONTAINING PROTEIN"/>
    <property type="match status" value="1"/>
</dbReference>
<feature type="domain" description="CENP-T/Histone H4 histone fold" evidence="6">
    <location>
        <begin position="359"/>
        <end position="465"/>
    </location>
</feature>
<feature type="region of interest" description="Disordered" evidence="5">
    <location>
        <begin position="288"/>
        <end position="353"/>
    </location>
</feature>
<organism evidence="7 8">
    <name type="scientific">Pseudallescheria apiosperma</name>
    <name type="common">Scedosporium apiospermum</name>
    <dbReference type="NCBI Taxonomy" id="563466"/>
    <lineage>
        <taxon>Eukaryota</taxon>
        <taxon>Fungi</taxon>
        <taxon>Dikarya</taxon>
        <taxon>Ascomycota</taxon>
        <taxon>Pezizomycotina</taxon>
        <taxon>Sordariomycetes</taxon>
        <taxon>Hypocreomycetidae</taxon>
        <taxon>Microascales</taxon>
        <taxon>Microascaceae</taxon>
        <taxon>Scedosporium</taxon>
    </lineage>
</organism>
<feature type="compositionally biased region" description="Acidic residues" evidence="5">
    <location>
        <begin position="303"/>
        <end position="337"/>
    </location>
</feature>
<protein>
    <recommendedName>
        <fullName evidence="6">CENP-T/Histone H4 histone fold domain-containing protein</fullName>
    </recommendedName>
</protein>
<keyword evidence="4" id="KW-0539">Nucleus</keyword>
<keyword evidence="8" id="KW-1185">Reference proteome</keyword>
<dbReference type="GO" id="GO:0031297">
    <property type="term" value="P:replication fork processing"/>
    <property type="evidence" value="ECO:0007669"/>
    <property type="project" value="TreeGrafter"/>
</dbReference>
<gene>
    <name evidence="7" type="ORF">SAPIO_CDS9877</name>
</gene>
<dbReference type="Gene3D" id="1.10.20.10">
    <property type="entry name" value="Histone, subunit A"/>
    <property type="match status" value="1"/>
</dbReference>
<evidence type="ECO:0000256" key="2">
    <source>
        <dbReference type="ARBA" id="ARBA00004286"/>
    </source>
</evidence>
<dbReference type="PANTHER" id="PTHR22980">
    <property type="entry name" value="CORTISTATIN"/>
    <property type="match status" value="1"/>
</dbReference>
<name>A0A084FVV1_PSEDA</name>
<evidence type="ECO:0000313" key="7">
    <source>
        <dbReference type="EMBL" id="KEZ39213.1"/>
    </source>
</evidence>
<evidence type="ECO:0000256" key="4">
    <source>
        <dbReference type="ARBA" id="ARBA00023242"/>
    </source>
</evidence>
<evidence type="ECO:0000256" key="5">
    <source>
        <dbReference type="SAM" id="MobiDB-lite"/>
    </source>
</evidence>
<evidence type="ECO:0000313" key="8">
    <source>
        <dbReference type="Proteomes" id="UP000028545"/>
    </source>
</evidence>
<dbReference type="InterPro" id="IPR035425">
    <property type="entry name" value="CENP-T/H4_C"/>
</dbReference>
<proteinExistence type="predicted"/>
<dbReference type="SUPFAM" id="SSF47113">
    <property type="entry name" value="Histone-fold"/>
    <property type="match status" value="1"/>
</dbReference>